<dbReference type="AlphaFoldDB" id="A0A6J5YD35"/>
<sequence>MFAAISFDAIWSMLERRRGDTSDAGRVDASGRSDSVPDLPTGVLDEVRD</sequence>
<proteinExistence type="predicted"/>
<feature type="region of interest" description="Disordered" evidence="1">
    <location>
        <begin position="18"/>
        <end position="49"/>
    </location>
</feature>
<feature type="compositionally biased region" description="Basic and acidic residues" evidence="1">
    <location>
        <begin position="18"/>
        <end position="31"/>
    </location>
</feature>
<protein>
    <submittedName>
        <fullName evidence="2">Unannotated protein</fullName>
    </submittedName>
</protein>
<evidence type="ECO:0000313" key="2">
    <source>
        <dbReference type="EMBL" id="CAB4322456.1"/>
    </source>
</evidence>
<reference evidence="2" key="1">
    <citation type="submission" date="2020-05" db="EMBL/GenBank/DDBJ databases">
        <authorList>
            <person name="Chiriac C."/>
            <person name="Salcher M."/>
            <person name="Ghai R."/>
            <person name="Kavagutti S V."/>
        </authorList>
    </citation>
    <scope>NUCLEOTIDE SEQUENCE</scope>
</reference>
<gene>
    <name evidence="2" type="ORF">UFOPK1392_00190</name>
</gene>
<organism evidence="2">
    <name type="scientific">freshwater metagenome</name>
    <dbReference type="NCBI Taxonomy" id="449393"/>
    <lineage>
        <taxon>unclassified sequences</taxon>
        <taxon>metagenomes</taxon>
        <taxon>ecological metagenomes</taxon>
    </lineage>
</organism>
<dbReference type="EMBL" id="CAEMXZ010000004">
    <property type="protein sequence ID" value="CAB4322456.1"/>
    <property type="molecule type" value="Genomic_DNA"/>
</dbReference>
<name>A0A6J5YD35_9ZZZZ</name>
<accession>A0A6J5YD35</accession>
<evidence type="ECO:0000256" key="1">
    <source>
        <dbReference type="SAM" id="MobiDB-lite"/>
    </source>
</evidence>